<dbReference type="Pfam" id="PF20274">
    <property type="entry name" value="cREC_REC"/>
    <property type="match status" value="1"/>
</dbReference>
<evidence type="ECO:0000259" key="1">
    <source>
        <dbReference type="Pfam" id="PF20274"/>
    </source>
</evidence>
<reference evidence="2" key="2">
    <citation type="submission" date="2021-04" db="EMBL/GenBank/DDBJ databases">
        <authorList>
            <person name="Gilroy R."/>
        </authorList>
    </citation>
    <scope>NUCLEOTIDE SEQUENCE</scope>
    <source>
        <strain evidence="2">ChiHjej12B11-1927</strain>
    </source>
</reference>
<sequence length="93" mass="10769">MKIWLDDIRPAPDGYIWCRSVNEVIGVISNTNDKIELIDCDHDLGEYARDGGDGIKLLDWLAEHGLFYKIHLHTMNPVGKANMERLIGRYWKE</sequence>
<proteinExistence type="predicted"/>
<dbReference type="Proteomes" id="UP000824230">
    <property type="component" value="Unassembled WGS sequence"/>
</dbReference>
<dbReference type="InterPro" id="IPR046909">
    <property type="entry name" value="cREC_REC"/>
</dbReference>
<accession>A0A9D2AN57</accession>
<evidence type="ECO:0000313" key="3">
    <source>
        <dbReference type="Proteomes" id="UP000824230"/>
    </source>
</evidence>
<evidence type="ECO:0000313" key="2">
    <source>
        <dbReference type="EMBL" id="HIX37552.1"/>
    </source>
</evidence>
<dbReference type="AlphaFoldDB" id="A0A9D2AN57"/>
<name>A0A9D2AN57_9FIRM</name>
<comment type="caution">
    <text evidence="2">The sequence shown here is derived from an EMBL/GenBank/DDBJ whole genome shotgun (WGS) entry which is preliminary data.</text>
</comment>
<gene>
    <name evidence="2" type="ORF">H9738_06750</name>
</gene>
<reference evidence="2" key="1">
    <citation type="journal article" date="2021" name="PeerJ">
        <title>Extensive microbial diversity within the chicken gut microbiome revealed by metagenomics and culture.</title>
        <authorList>
            <person name="Gilroy R."/>
            <person name="Ravi A."/>
            <person name="Getino M."/>
            <person name="Pursley I."/>
            <person name="Horton D.L."/>
            <person name="Alikhan N.F."/>
            <person name="Baker D."/>
            <person name="Gharbi K."/>
            <person name="Hall N."/>
            <person name="Watson M."/>
            <person name="Adriaenssens E.M."/>
            <person name="Foster-Nyarko E."/>
            <person name="Jarju S."/>
            <person name="Secka A."/>
            <person name="Antonio M."/>
            <person name="Oren A."/>
            <person name="Chaudhuri R.R."/>
            <person name="La Ragione R."/>
            <person name="Hildebrand F."/>
            <person name="Pallen M.J."/>
        </authorList>
    </citation>
    <scope>NUCLEOTIDE SEQUENCE</scope>
    <source>
        <strain evidence="2">ChiHjej12B11-1927</strain>
    </source>
</reference>
<feature type="domain" description="Cyclic-phosphate processing Receiver" evidence="1">
    <location>
        <begin position="1"/>
        <end position="87"/>
    </location>
</feature>
<protein>
    <recommendedName>
        <fullName evidence="1">Cyclic-phosphate processing Receiver domain-containing protein</fullName>
    </recommendedName>
</protein>
<organism evidence="2 3">
    <name type="scientific">Candidatus Blautia pullistercoris</name>
    <dbReference type="NCBI Taxonomy" id="2838499"/>
    <lineage>
        <taxon>Bacteria</taxon>
        <taxon>Bacillati</taxon>
        <taxon>Bacillota</taxon>
        <taxon>Clostridia</taxon>
        <taxon>Lachnospirales</taxon>
        <taxon>Lachnospiraceae</taxon>
        <taxon>Blautia</taxon>
    </lineage>
</organism>
<dbReference type="EMBL" id="DXFG01000133">
    <property type="protein sequence ID" value="HIX37552.1"/>
    <property type="molecule type" value="Genomic_DNA"/>
</dbReference>